<name>A0ABY3UXV1_MYCLN</name>
<dbReference type="RefSeq" id="WP_239721666.1">
    <property type="nucleotide sequence ID" value="NZ_CP092423.2"/>
</dbReference>
<evidence type="ECO:0000313" key="2">
    <source>
        <dbReference type="EMBL" id="ULP42554.1"/>
    </source>
</evidence>
<dbReference type="InterPro" id="IPR007361">
    <property type="entry name" value="DUF427"/>
</dbReference>
<dbReference type="PANTHER" id="PTHR34310">
    <property type="entry name" value="DUF427 DOMAIN PROTEIN (AFU_ORTHOLOGUE AFUA_3G02220)"/>
    <property type="match status" value="1"/>
</dbReference>
<evidence type="ECO:0000313" key="3">
    <source>
        <dbReference type="Proteomes" id="UP001055171"/>
    </source>
</evidence>
<gene>
    <name evidence="2" type="ORF">MJO58_00555</name>
</gene>
<dbReference type="Proteomes" id="UP001055171">
    <property type="component" value="Chromosome"/>
</dbReference>
<reference evidence="2" key="1">
    <citation type="submission" date="2022-08" db="EMBL/GenBank/DDBJ databases">
        <title>Complete genome sequence of 14 non-tuberculosis mycobacteria type-strains.</title>
        <authorList>
            <person name="Igarashi Y."/>
            <person name="Osugi A."/>
            <person name="Mitarai S."/>
        </authorList>
    </citation>
    <scope>NUCLEOTIDE SEQUENCE</scope>
    <source>
        <strain evidence="2">ATCC 51985</strain>
    </source>
</reference>
<dbReference type="EMBL" id="CP092423">
    <property type="protein sequence ID" value="ULP42554.1"/>
    <property type="molecule type" value="Genomic_DNA"/>
</dbReference>
<dbReference type="InterPro" id="IPR038694">
    <property type="entry name" value="DUF427_sf"/>
</dbReference>
<dbReference type="Gene3D" id="2.170.150.40">
    <property type="entry name" value="Domain of unknown function (DUF427)"/>
    <property type="match status" value="1"/>
</dbReference>
<evidence type="ECO:0000259" key="1">
    <source>
        <dbReference type="Pfam" id="PF04248"/>
    </source>
</evidence>
<organism evidence="2 3">
    <name type="scientific">Mycobacterium lentiflavum</name>
    <dbReference type="NCBI Taxonomy" id="141349"/>
    <lineage>
        <taxon>Bacteria</taxon>
        <taxon>Bacillati</taxon>
        <taxon>Actinomycetota</taxon>
        <taxon>Actinomycetes</taxon>
        <taxon>Mycobacteriales</taxon>
        <taxon>Mycobacteriaceae</taxon>
        <taxon>Mycobacterium</taxon>
        <taxon>Mycobacterium simiae complex</taxon>
    </lineage>
</organism>
<keyword evidence="3" id="KW-1185">Reference proteome</keyword>
<dbReference type="PANTHER" id="PTHR34310:SF5">
    <property type="entry name" value="DUF427 DOMAIN PROTEIN (AFU_ORTHOLOGUE AFUA_3G02220)"/>
    <property type="match status" value="1"/>
</dbReference>
<sequence>MKASIDGVVVADAPESDLVNIEGNYYFPPSSLDAAAFSDSPTSYTCPWKGSAQYHDVSAGGSTHHDAAWSYPDPYPSSFDRVGRDYSHYVAFDREQVTIG</sequence>
<feature type="domain" description="DUF427" evidence="1">
    <location>
        <begin position="1"/>
        <end position="93"/>
    </location>
</feature>
<proteinExistence type="predicted"/>
<protein>
    <submittedName>
        <fullName evidence="2">DUF427 domain-containing protein</fullName>
    </submittedName>
</protein>
<dbReference type="Pfam" id="PF04248">
    <property type="entry name" value="NTP_transf_9"/>
    <property type="match status" value="1"/>
</dbReference>
<accession>A0ABY3UXV1</accession>